<dbReference type="Gene3D" id="3.40.720.10">
    <property type="entry name" value="Alkaline Phosphatase, subunit A"/>
    <property type="match status" value="1"/>
</dbReference>
<feature type="compositionally biased region" description="Basic and acidic residues" evidence="4">
    <location>
        <begin position="474"/>
        <end position="485"/>
    </location>
</feature>
<accession>A0ABP8GVD0</accession>
<organism evidence="7 8">
    <name type="scientific">Pigmentiphaga soli</name>
    <dbReference type="NCBI Taxonomy" id="1007095"/>
    <lineage>
        <taxon>Bacteria</taxon>
        <taxon>Pseudomonadati</taxon>
        <taxon>Pseudomonadota</taxon>
        <taxon>Betaproteobacteria</taxon>
        <taxon>Burkholderiales</taxon>
        <taxon>Alcaligenaceae</taxon>
        <taxon>Pigmentiphaga</taxon>
    </lineage>
</organism>
<dbReference type="Pfam" id="PF00884">
    <property type="entry name" value="Sulfatase"/>
    <property type="match status" value="1"/>
</dbReference>
<comment type="caution">
    <text evidence="7">The sequence shown here is derived from an EMBL/GenBank/DDBJ whole genome shotgun (WGS) entry which is preliminary data.</text>
</comment>
<dbReference type="RefSeq" id="WP_345248493.1">
    <property type="nucleotide sequence ID" value="NZ_BAABFO010000007.1"/>
</dbReference>
<dbReference type="Pfam" id="PF12411">
    <property type="entry name" value="Choline_sulf_C"/>
    <property type="match status" value="1"/>
</dbReference>
<evidence type="ECO:0000256" key="3">
    <source>
        <dbReference type="ARBA" id="ARBA00022801"/>
    </source>
</evidence>
<evidence type="ECO:0000259" key="5">
    <source>
        <dbReference type="Pfam" id="PF00884"/>
    </source>
</evidence>
<evidence type="ECO:0000256" key="2">
    <source>
        <dbReference type="ARBA" id="ARBA00022723"/>
    </source>
</evidence>
<evidence type="ECO:0000256" key="4">
    <source>
        <dbReference type="SAM" id="MobiDB-lite"/>
    </source>
</evidence>
<keyword evidence="8" id="KW-1185">Reference proteome</keyword>
<dbReference type="NCBIfam" id="TIGR03417">
    <property type="entry name" value="chol_sulfatase"/>
    <property type="match status" value="1"/>
</dbReference>
<dbReference type="InterPro" id="IPR017850">
    <property type="entry name" value="Alkaline_phosphatase_core_sf"/>
</dbReference>
<dbReference type="PROSITE" id="PS00523">
    <property type="entry name" value="SULFATASE_1"/>
    <property type="match status" value="1"/>
</dbReference>
<name>A0ABP8GVD0_9BURK</name>
<dbReference type="PROSITE" id="PS00149">
    <property type="entry name" value="SULFATASE_2"/>
    <property type="match status" value="1"/>
</dbReference>
<reference evidence="8" key="1">
    <citation type="journal article" date="2019" name="Int. J. Syst. Evol. Microbiol.">
        <title>The Global Catalogue of Microorganisms (GCM) 10K type strain sequencing project: providing services to taxonomists for standard genome sequencing and annotation.</title>
        <authorList>
            <consortium name="The Broad Institute Genomics Platform"/>
            <consortium name="The Broad Institute Genome Sequencing Center for Infectious Disease"/>
            <person name="Wu L."/>
            <person name="Ma J."/>
        </authorList>
    </citation>
    <scope>NUCLEOTIDE SEQUENCE [LARGE SCALE GENOMIC DNA]</scope>
    <source>
        <strain evidence="8">JCM 17666</strain>
    </source>
</reference>
<feature type="region of interest" description="Disordered" evidence="4">
    <location>
        <begin position="474"/>
        <end position="518"/>
    </location>
</feature>
<dbReference type="InterPro" id="IPR000917">
    <property type="entry name" value="Sulfatase_N"/>
</dbReference>
<dbReference type="SUPFAM" id="SSF53649">
    <property type="entry name" value="Alkaline phosphatase-like"/>
    <property type="match status" value="1"/>
</dbReference>
<dbReference type="InterPro" id="IPR025863">
    <property type="entry name" value="Choline_sulf_C_dom"/>
</dbReference>
<sequence>MTDRPNILFIMADQLTAFALRAYGNRVCRTPNLDALAARGTVFEHCYCNFPVCAPSRASLLTGRLASRLGVYDNACEFPSSAPTIAYYMSALGYHTSLAGKMHFVGPDQLHGYQERLTTDIYPSDFGWTPDWRHMVPVAATGLNLRSVVESGTCRRSLQLDYDDEVAARAVQRIYDYGRSPQERPFFFTVSFTHPHNPYVITEDYWNRYDPARIDAPRVPPLPPDRHDPHSRRLRDIYRFDEYRVSPEDVLRSRHAYYAMISYVDDQVGRLLQALRDMDLEDDTVVVFTSDHGDMLGERGLWYKWTLFEGAVRIPLIAAAPGQRPFRVATPVSLLDLLPTFIDLGGAAGRGLRPVSETEGRSLAPCLAGGPAPAPRPVFAEMTADGAVRPCLMVRKGPWKYIHCESDPPQLFQLERDPVEVENLAGGREAAAIEAELRALVAAHWDEAGLAREMQASAARRLFIQQTRQAGRFEPWDYEPRKDPSRQFVRSGENGSATTVKGRARYPFVAPKPPDNPR</sequence>
<protein>
    <submittedName>
        <fullName evidence="7">Choline-sulfatase</fullName>
    </submittedName>
</protein>
<dbReference type="CDD" id="cd16032">
    <property type="entry name" value="choline-sulfatase"/>
    <property type="match status" value="1"/>
</dbReference>
<feature type="domain" description="Sulfatase N-terminal" evidence="5">
    <location>
        <begin position="5"/>
        <end position="346"/>
    </location>
</feature>
<evidence type="ECO:0000259" key="6">
    <source>
        <dbReference type="Pfam" id="PF12411"/>
    </source>
</evidence>
<evidence type="ECO:0000313" key="8">
    <source>
        <dbReference type="Proteomes" id="UP001501671"/>
    </source>
</evidence>
<evidence type="ECO:0000256" key="1">
    <source>
        <dbReference type="ARBA" id="ARBA00008779"/>
    </source>
</evidence>
<dbReference type="InterPro" id="IPR017785">
    <property type="entry name" value="Choline-sulfatase"/>
</dbReference>
<dbReference type="PANTHER" id="PTHR45953">
    <property type="entry name" value="IDURONATE 2-SULFATASE"/>
    <property type="match status" value="1"/>
</dbReference>
<evidence type="ECO:0000313" key="7">
    <source>
        <dbReference type="EMBL" id="GAA4330319.1"/>
    </source>
</evidence>
<feature type="domain" description="Choline sulfatase enzyme C-terminal" evidence="6">
    <location>
        <begin position="456"/>
        <end position="506"/>
    </location>
</feature>
<keyword evidence="3" id="KW-0378">Hydrolase</keyword>
<dbReference type="PANTHER" id="PTHR45953:SF1">
    <property type="entry name" value="IDURONATE 2-SULFATASE"/>
    <property type="match status" value="1"/>
</dbReference>
<proteinExistence type="inferred from homology"/>
<comment type="similarity">
    <text evidence="1">Belongs to the sulfatase family.</text>
</comment>
<dbReference type="InterPro" id="IPR024607">
    <property type="entry name" value="Sulfatase_CS"/>
</dbReference>
<keyword evidence="2" id="KW-0479">Metal-binding</keyword>
<dbReference type="EMBL" id="BAABFO010000007">
    <property type="protein sequence ID" value="GAA4330319.1"/>
    <property type="molecule type" value="Genomic_DNA"/>
</dbReference>
<dbReference type="Proteomes" id="UP001501671">
    <property type="component" value="Unassembled WGS sequence"/>
</dbReference>
<gene>
    <name evidence="7" type="primary">betC</name>
    <name evidence="7" type="ORF">GCM10023144_17920</name>
</gene>